<name>A0A1G6LIC0_9BACT</name>
<protein>
    <submittedName>
        <fullName evidence="9">Multicomponent Na+:H+ antiporter subunit F</fullName>
    </submittedName>
</protein>
<feature type="transmembrane region" description="Helical" evidence="8">
    <location>
        <begin position="61"/>
        <end position="83"/>
    </location>
</feature>
<evidence type="ECO:0000256" key="2">
    <source>
        <dbReference type="ARBA" id="ARBA00009212"/>
    </source>
</evidence>
<keyword evidence="10" id="KW-1185">Reference proteome</keyword>
<feature type="transmembrane region" description="Helical" evidence="8">
    <location>
        <begin position="6"/>
        <end position="23"/>
    </location>
</feature>
<evidence type="ECO:0000256" key="4">
    <source>
        <dbReference type="ARBA" id="ARBA00022475"/>
    </source>
</evidence>
<dbReference type="Pfam" id="PF04066">
    <property type="entry name" value="MrpF_PhaF"/>
    <property type="match status" value="1"/>
</dbReference>
<accession>A0A1G6LIC0</accession>
<evidence type="ECO:0000313" key="9">
    <source>
        <dbReference type="EMBL" id="SDC42991.1"/>
    </source>
</evidence>
<dbReference type="GO" id="GO:0005886">
    <property type="term" value="C:plasma membrane"/>
    <property type="evidence" value="ECO:0007669"/>
    <property type="project" value="UniProtKB-SubCell"/>
</dbReference>
<evidence type="ECO:0000313" key="10">
    <source>
        <dbReference type="Proteomes" id="UP000199322"/>
    </source>
</evidence>
<dbReference type="Proteomes" id="UP000199322">
    <property type="component" value="Unassembled WGS sequence"/>
</dbReference>
<keyword evidence="4" id="KW-1003">Cell membrane</keyword>
<dbReference type="GO" id="GO:0015385">
    <property type="term" value="F:sodium:proton antiporter activity"/>
    <property type="evidence" value="ECO:0007669"/>
    <property type="project" value="TreeGrafter"/>
</dbReference>
<comment type="subcellular location">
    <subcellularLocation>
        <location evidence="1">Cell membrane</location>
        <topology evidence="1">Multi-pass membrane protein</topology>
    </subcellularLocation>
</comment>
<organism evidence="9 10">
    <name type="scientific">Geotoga petraea</name>
    <dbReference type="NCBI Taxonomy" id="28234"/>
    <lineage>
        <taxon>Bacteria</taxon>
        <taxon>Thermotogati</taxon>
        <taxon>Thermotogota</taxon>
        <taxon>Thermotogae</taxon>
        <taxon>Petrotogales</taxon>
        <taxon>Petrotogaceae</taxon>
        <taxon>Geotoga</taxon>
    </lineage>
</organism>
<gene>
    <name evidence="9" type="ORF">SAMN04488588_1044</name>
</gene>
<keyword evidence="7 8" id="KW-0472">Membrane</keyword>
<evidence type="ECO:0000256" key="7">
    <source>
        <dbReference type="ARBA" id="ARBA00023136"/>
    </source>
</evidence>
<dbReference type="STRING" id="28234.SAMN04488588_1044"/>
<dbReference type="InterPro" id="IPR007208">
    <property type="entry name" value="MrpF/PhaF-like"/>
</dbReference>
<dbReference type="AlphaFoldDB" id="A0A1G6LIC0"/>
<dbReference type="PANTHER" id="PTHR34702">
    <property type="entry name" value="NA(+)/H(+) ANTIPORTER SUBUNIT F1"/>
    <property type="match status" value="1"/>
</dbReference>
<evidence type="ECO:0000256" key="3">
    <source>
        <dbReference type="ARBA" id="ARBA00022448"/>
    </source>
</evidence>
<sequence>MIYLNNYVLNQILIIIPFFLTLIKLFMGPNQWERLLAYTSFSSKITVIMLLYIFYTDQFFLLDMIIIFSLLNVWGVLIATKFLEKGR</sequence>
<evidence type="ECO:0000256" key="8">
    <source>
        <dbReference type="SAM" id="Phobius"/>
    </source>
</evidence>
<evidence type="ECO:0000256" key="6">
    <source>
        <dbReference type="ARBA" id="ARBA00022989"/>
    </source>
</evidence>
<keyword evidence="3" id="KW-0813">Transport</keyword>
<comment type="similarity">
    <text evidence="2">Belongs to the CPA3 antiporters (TC 2.A.63) subunit F family.</text>
</comment>
<dbReference type="PANTHER" id="PTHR34702:SF1">
    <property type="entry name" value="NA(+)_H(+) ANTIPORTER SUBUNIT F"/>
    <property type="match status" value="1"/>
</dbReference>
<proteinExistence type="inferred from homology"/>
<reference evidence="9 10" key="1">
    <citation type="submission" date="2016-10" db="EMBL/GenBank/DDBJ databases">
        <authorList>
            <person name="de Groot N.N."/>
        </authorList>
    </citation>
    <scope>NUCLEOTIDE SEQUENCE [LARGE SCALE GENOMIC DNA]</scope>
    <source>
        <strain evidence="9 10">WG14</strain>
    </source>
</reference>
<keyword evidence="6 8" id="KW-1133">Transmembrane helix</keyword>
<evidence type="ECO:0000256" key="1">
    <source>
        <dbReference type="ARBA" id="ARBA00004651"/>
    </source>
</evidence>
<keyword evidence="5 8" id="KW-0812">Transmembrane</keyword>
<dbReference type="EMBL" id="FMYV01000004">
    <property type="protein sequence ID" value="SDC42991.1"/>
    <property type="molecule type" value="Genomic_DNA"/>
</dbReference>
<evidence type="ECO:0000256" key="5">
    <source>
        <dbReference type="ARBA" id="ARBA00022692"/>
    </source>
</evidence>